<evidence type="ECO:0000313" key="7">
    <source>
        <dbReference type="EMBL" id="MFC0394207.1"/>
    </source>
</evidence>
<keyword evidence="5" id="KW-0449">Lipoprotein</keyword>
<dbReference type="InterPro" id="IPR006059">
    <property type="entry name" value="SBP"/>
</dbReference>
<keyword evidence="8" id="KW-1185">Reference proteome</keyword>
<protein>
    <submittedName>
        <fullName evidence="7">ABC transporter substrate-binding protein</fullName>
    </submittedName>
</protein>
<evidence type="ECO:0000256" key="4">
    <source>
        <dbReference type="ARBA" id="ARBA00023139"/>
    </source>
</evidence>
<dbReference type="SUPFAM" id="SSF53850">
    <property type="entry name" value="Periplasmic binding protein-like II"/>
    <property type="match status" value="1"/>
</dbReference>
<proteinExistence type="predicted"/>
<dbReference type="InterPro" id="IPR050490">
    <property type="entry name" value="Bact_solute-bd_prot1"/>
</dbReference>
<organism evidence="7 8">
    <name type="scientific">Paenibacillus mendelii</name>
    <dbReference type="NCBI Taxonomy" id="206163"/>
    <lineage>
        <taxon>Bacteria</taxon>
        <taxon>Bacillati</taxon>
        <taxon>Bacillota</taxon>
        <taxon>Bacilli</taxon>
        <taxon>Bacillales</taxon>
        <taxon>Paenibacillaceae</taxon>
        <taxon>Paenibacillus</taxon>
    </lineage>
</organism>
<name>A0ABV6JF74_9BACL</name>
<evidence type="ECO:0000256" key="1">
    <source>
        <dbReference type="ARBA" id="ARBA00022475"/>
    </source>
</evidence>
<dbReference type="EMBL" id="JBHLVF010000041">
    <property type="protein sequence ID" value="MFC0394207.1"/>
    <property type="molecule type" value="Genomic_DNA"/>
</dbReference>
<evidence type="ECO:0000256" key="6">
    <source>
        <dbReference type="SAM" id="SignalP"/>
    </source>
</evidence>
<comment type="caution">
    <text evidence="7">The sequence shown here is derived from an EMBL/GenBank/DDBJ whole genome shotgun (WGS) entry which is preliminary data.</text>
</comment>
<dbReference type="PANTHER" id="PTHR43649:SF33">
    <property type="entry name" value="POLYGALACTURONAN_RHAMNOGALACTURONAN-BINDING PROTEIN YTCQ"/>
    <property type="match status" value="1"/>
</dbReference>
<dbReference type="PROSITE" id="PS51257">
    <property type="entry name" value="PROKAR_LIPOPROTEIN"/>
    <property type="match status" value="1"/>
</dbReference>
<keyword evidence="2 6" id="KW-0732">Signal</keyword>
<feature type="signal peptide" evidence="6">
    <location>
        <begin position="1"/>
        <end position="24"/>
    </location>
</feature>
<accession>A0ABV6JF74</accession>
<sequence>MKLKGIVTIMAFVLLLTACSGNNAALPAADGSGIPDTPSDGKKTVVVAVQGSNKFLEDAAKRFEEAHSDIDIEIKSYMALPEADGNGMTAAISLTDIEKYVQTVTTQIMAGKGSDLIVMQNLPQSKFVEKNILVNLYDLMDKDSAFNKSDYYANILRTAQDGEGLYAMPFSVILEVIQGRIDLLEKGKIEIDDDTWTWEQFKAIAKKLKEQEGPDYYAFINLFPVNLLSSYIEDNYTELVQPHGKANFDSDAFREMMRQIKSMYDEHVLQAEFTYDYDKALFSLGSFTSPEEALRLMTMPRNKIFKSPTAKGESKGIPYRSSMNLGMNSKSKVQQEAWEFMKFLLSEEMQRSPELLGFPVNKNVTVKRIEEAAAKLAKGDSEYAPFVPDSTTIQAKAAEIKEMMEKAGVKLDMDFKVMTIAMAEFDTYMSGQKQAEEVSKLIQNRVMTYLNE</sequence>
<gene>
    <name evidence="7" type="ORF">ACFFJ8_22930</name>
</gene>
<keyword evidence="4" id="KW-0564">Palmitate</keyword>
<dbReference type="PANTHER" id="PTHR43649">
    <property type="entry name" value="ARABINOSE-BINDING PROTEIN-RELATED"/>
    <property type="match status" value="1"/>
</dbReference>
<evidence type="ECO:0000256" key="5">
    <source>
        <dbReference type="ARBA" id="ARBA00023288"/>
    </source>
</evidence>
<evidence type="ECO:0000256" key="3">
    <source>
        <dbReference type="ARBA" id="ARBA00023136"/>
    </source>
</evidence>
<dbReference type="Pfam" id="PF01547">
    <property type="entry name" value="SBP_bac_1"/>
    <property type="match status" value="1"/>
</dbReference>
<feature type="chain" id="PRO_5045297177" evidence="6">
    <location>
        <begin position="25"/>
        <end position="452"/>
    </location>
</feature>
<dbReference type="Proteomes" id="UP001589818">
    <property type="component" value="Unassembled WGS sequence"/>
</dbReference>
<evidence type="ECO:0000256" key="2">
    <source>
        <dbReference type="ARBA" id="ARBA00022729"/>
    </source>
</evidence>
<evidence type="ECO:0000313" key="8">
    <source>
        <dbReference type="Proteomes" id="UP001589818"/>
    </source>
</evidence>
<dbReference type="RefSeq" id="WP_204815368.1">
    <property type="nucleotide sequence ID" value="NZ_JANHOF010000001.1"/>
</dbReference>
<keyword evidence="3" id="KW-0472">Membrane</keyword>
<reference evidence="7 8" key="1">
    <citation type="submission" date="2024-09" db="EMBL/GenBank/DDBJ databases">
        <authorList>
            <person name="Sun Q."/>
            <person name="Mori K."/>
        </authorList>
    </citation>
    <scope>NUCLEOTIDE SEQUENCE [LARGE SCALE GENOMIC DNA]</scope>
    <source>
        <strain evidence="7 8">CCM 4839</strain>
    </source>
</reference>
<keyword evidence="1" id="KW-1003">Cell membrane</keyword>
<dbReference type="Gene3D" id="3.40.190.10">
    <property type="entry name" value="Periplasmic binding protein-like II"/>
    <property type="match status" value="1"/>
</dbReference>